<sequence length="618" mass="70644">MIAKNIDISIPLLWGNEHFIKNEWGYINYLVGANGTGKSLLAEQLKSNFNNNGFQARYLNAERLMGLEKNEISYYGGASLTQGFNISNFQQYKTYAEQGGLSSSAIIILKERLDIRLKIEALLSDIFGKTIRLVEEGGYLKAKMQNIKAGDEYNLSQSECHGLKELITLLTFLYDPIKNCIIFDEPELHLHPQFQSFFLQEIRKFAGNPLTDPSKKVFFIITHSPYFIDLKTLDDLKNILVCHLNKVPTYVTELDADDQFVLRKFLPRFNTHHKQFFFSQNPVFVEGYTDQQIISILFEKIGINIGASGSCIIDVGGKDELGVFYKLCKSLKINCRIIADLDAVFRGRLRRVVCEDERSQNYVQQQGIGANLSNEIGDLETHLSNIATRVLSQETTIPQLITLKAKLASFTPEEEHSKRVAILLTIFKYDAEIRTVLDAPNIASLNLIIGRMAQLHNAFKSCNTFIFPKGEIEHYYTQSAIDYLNISNKDTWFHTERDYILQADSPEINTSYSDLIAILKEAVPVIEIEIKKHLKFEIFEWIHRVQTGIAKGEVNNDEDLTRNAKINYALYNQILELQNLTINDNRTFECRITIRETLTGTPLEVNFNQTTNAHNFDI</sequence>
<accession>A0A840TX16</accession>
<dbReference type="CDD" id="cd01026">
    <property type="entry name" value="TOPRIM_OLD"/>
    <property type="match status" value="1"/>
</dbReference>
<evidence type="ECO:0000313" key="4">
    <source>
        <dbReference type="Proteomes" id="UP000557307"/>
    </source>
</evidence>
<feature type="domain" description="OLD protein-like TOPRIM" evidence="2">
    <location>
        <begin position="277"/>
        <end position="342"/>
    </location>
</feature>
<dbReference type="InterPro" id="IPR027417">
    <property type="entry name" value="P-loop_NTPase"/>
</dbReference>
<name>A0A840TX16_9BACT</name>
<evidence type="ECO:0000313" key="3">
    <source>
        <dbReference type="EMBL" id="MBB5287475.1"/>
    </source>
</evidence>
<dbReference type="Pfam" id="PF20469">
    <property type="entry name" value="OLD-like_TOPRIM"/>
    <property type="match status" value="1"/>
</dbReference>
<dbReference type="EMBL" id="JACHGF010000018">
    <property type="protein sequence ID" value="MBB5287475.1"/>
    <property type="molecule type" value="Genomic_DNA"/>
</dbReference>
<reference evidence="3 4" key="1">
    <citation type="submission" date="2020-08" db="EMBL/GenBank/DDBJ databases">
        <title>Genomic Encyclopedia of Type Strains, Phase IV (KMG-IV): sequencing the most valuable type-strain genomes for metagenomic binning, comparative biology and taxonomic classification.</title>
        <authorList>
            <person name="Goeker M."/>
        </authorList>
    </citation>
    <scope>NUCLEOTIDE SEQUENCE [LARGE SCALE GENOMIC DNA]</scope>
    <source>
        <strain evidence="3 4">DSM 105074</strain>
    </source>
</reference>
<protein>
    <recommendedName>
        <fullName evidence="5">AAA family ATPase</fullName>
    </recommendedName>
</protein>
<evidence type="ECO:0008006" key="5">
    <source>
        <dbReference type="Google" id="ProtNLM"/>
    </source>
</evidence>
<dbReference type="InterPro" id="IPR041685">
    <property type="entry name" value="AAA_GajA/Old/RecF-like"/>
</dbReference>
<dbReference type="InterPro" id="IPR051396">
    <property type="entry name" value="Bact_Antivir_Def_Nuclease"/>
</dbReference>
<evidence type="ECO:0000259" key="2">
    <source>
        <dbReference type="Pfam" id="PF20469"/>
    </source>
</evidence>
<dbReference type="Pfam" id="PF13175">
    <property type="entry name" value="AAA_15"/>
    <property type="match status" value="1"/>
</dbReference>
<gene>
    <name evidence="3" type="ORF">HNQ92_005638</name>
</gene>
<feature type="domain" description="Endonuclease GajA/Old nuclease/RecF-like AAA" evidence="1">
    <location>
        <begin position="114"/>
        <end position="228"/>
    </location>
</feature>
<dbReference type="RefSeq" id="WP_184179710.1">
    <property type="nucleotide sequence ID" value="NZ_JACHGF010000018.1"/>
</dbReference>
<dbReference type="PANTHER" id="PTHR43581">
    <property type="entry name" value="ATP/GTP PHOSPHATASE"/>
    <property type="match status" value="1"/>
</dbReference>
<proteinExistence type="predicted"/>
<evidence type="ECO:0000259" key="1">
    <source>
        <dbReference type="Pfam" id="PF13175"/>
    </source>
</evidence>
<dbReference type="SUPFAM" id="SSF52540">
    <property type="entry name" value="P-loop containing nucleoside triphosphate hydrolases"/>
    <property type="match status" value="1"/>
</dbReference>
<dbReference type="InterPro" id="IPR034139">
    <property type="entry name" value="TOPRIM_OLD"/>
</dbReference>
<dbReference type="Proteomes" id="UP000557307">
    <property type="component" value="Unassembled WGS sequence"/>
</dbReference>
<organism evidence="3 4">
    <name type="scientific">Rhabdobacter roseus</name>
    <dbReference type="NCBI Taxonomy" id="1655419"/>
    <lineage>
        <taxon>Bacteria</taxon>
        <taxon>Pseudomonadati</taxon>
        <taxon>Bacteroidota</taxon>
        <taxon>Cytophagia</taxon>
        <taxon>Cytophagales</taxon>
        <taxon>Cytophagaceae</taxon>
        <taxon>Rhabdobacter</taxon>
    </lineage>
</organism>
<keyword evidence="4" id="KW-1185">Reference proteome</keyword>
<dbReference type="Gene3D" id="3.40.50.300">
    <property type="entry name" value="P-loop containing nucleotide triphosphate hydrolases"/>
    <property type="match status" value="1"/>
</dbReference>
<dbReference type="PANTHER" id="PTHR43581:SF2">
    <property type="entry name" value="EXCINUCLEASE ATPASE SUBUNIT"/>
    <property type="match status" value="1"/>
</dbReference>
<dbReference type="AlphaFoldDB" id="A0A840TX16"/>
<comment type="caution">
    <text evidence="3">The sequence shown here is derived from an EMBL/GenBank/DDBJ whole genome shotgun (WGS) entry which is preliminary data.</text>
</comment>